<sequence length="756" mass="85580">MVIYSTEKGWISLVHYDSQSILDPARDCGRPLLDVTAKNPCVHNVVLNRLCASCGEIVEGPKATTAIDDRIQISKEYAETLSQPKIQELYSTKKLILVLDLDHTLIHAEQTPPHVELLRDNQINTFQSEELKLHQLCSCKATETARGPRMPATEMERGSDERASEERGSDERASEERGSDERASEERGSDERASEERGSLPADNGRRKRIYCPVCDTSGCLAPERQVLIDGRQLKGDLEVQLPDAETTFCQYVEDGEQNPATKYKLRLLESAVFYLETAVSASASVASHFKLRPGVVPFLREMAKYFEMYIYTAGIREHANCALSLLDPDRRWFPHDHVFSRDAVSMRGTKNLSRVLPSDHHAILVVDDTPAAWDDDVGLFVCYPYVWFASPLDHFTTPLNPYSLDLKVSAFRRALCQYGPLRILNALKKAGKYQTAQDTSQDATQDTIKEQETTLSGLKPLSDGTSPLTPPLEERTPRIHNPFFPDSLAGRKAAPTQYQDEYRGSALQLQPFTWAPPFERLPQLWREQNIEARCGENLPRSFKDSDLQLYCLRRILKLAHKIYFAALDAQGYETELTIPSLKDILDVIKLKVLQSTRPFYGDPPHGWSKTQSATTFKFLGAEVIHNDEIRTPTHILLNRLDVVPPHIQLPTVTQDWLEFAASTLIAPDDEVFSPNNARELRVFWDACVLEQPTSTECGKRQRTSGICCVMDDTEWLVKHRTDENELIEAVLSRSTVKRPVDIEKLEDDLLQELEI</sequence>
<dbReference type="RefSeq" id="XP_011130964.1">
    <property type="nucleotide sequence ID" value="XM_011132662.1"/>
</dbReference>
<evidence type="ECO:0000256" key="4">
    <source>
        <dbReference type="ARBA" id="ARBA00023242"/>
    </source>
</evidence>
<accession>A0A023B537</accession>
<comment type="subcellular location">
    <subcellularLocation>
        <location evidence="1">Nucleus</location>
    </subcellularLocation>
</comment>
<dbReference type="InterPro" id="IPR039189">
    <property type="entry name" value="Fcp1"/>
</dbReference>
<dbReference type="InterPro" id="IPR023214">
    <property type="entry name" value="HAD_sf"/>
</dbReference>
<keyword evidence="3" id="KW-0378">Hydrolase</keyword>
<dbReference type="Gene3D" id="3.40.50.1000">
    <property type="entry name" value="HAD superfamily/HAD-like"/>
    <property type="match status" value="2"/>
</dbReference>
<feature type="region of interest" description="Disordered" evidence="7">
    <location>
        <begin position="144"/>
        <end position="203"/>
    </location>
</feature>
<dbReference type="PROSITE" id="PS50969">
    <property type="entry name" value="FCP1"/>
    <property type="match status" value="1"/>
</dbReference>
<dbReference type="InterPro" id="IPR004274">
    <property type="entry name" value="FCP1_dom"/>
</dbReference>
<dbReference type="VEuPathDB" id="CryptoDB:GNI_094760"/>
<gene>
    <name evidence="9" type="ORF">GNI_094760</name>
</gene>
<dbReference type="AlphaFoldDB" id="A0A023B537"/>
<feature type="region of interest" description="Disordered" evidence="7">
    <location>
        <begin position="453"/>
        <end position="491"/>
    </location>
</feature>
<dbReference type="GeneID" id="22913380"/>
<name>A0A023B537_GRENI</name>
<feature type="compositionally biased region" description="Basic and acidic residues" evidence="7">
    <location>
        <begin position="154"/>
        <end position="198"/>
    </location>
</feature>
<evidence type="ECO:0000256" key="3">
    <source>
        <dbReference type="ARBA" id="ARBA00022801"/>
    </source>
</evidence>
<reference evidence="9" key="1">
    <citation type="submission" date="2013-12" db="EMBL/GenBank/DDBJ databases">
        <authorList>
            <person name="Omoto C.K."/>
            <person name="Sibley D."/>
            <person name="Venepally P."/>
            <person name="Hadjithomas M."/>
            <person name="Karamycheva S."/>
            <person name="Brunk B."/>
            <person name="Roos D."/>
            <person name="Caler E."/>
            <person name="Lorenzi H."/>
        </authorList>
    </citation>
    <scope>NUCLEOTIDE SEQUENCE</scope>
</reference>
<proteinExistence type="predicted"/>
<dbReference type="eggNOG" id="KOG0323">
    <property type="taxonomic scope" value="Eukaryota"/>
</dbReference>
<organism evidence="9 10">
    <name type="scientific">Gregarina niphandrodes</name>
    <name type="common">Septate eugregarine</name>
    <dbReference type="NCBI Taxonomy" id="110365"/>
    <lineage>
        <taxon>Eukaryota</taxon>
        <taxon>Sar</taxon>
        <taxon>Alveolata</taxon>
        <taxon>Apicomplexa</taxon>
        <taxon>Conoidasida</taxon>
        <taxon>Gregarinasina</taxon>
        <taxon>Eugregarinorida</taxon>
        <taxon>Gregarinidae</taxon>
        <taxon>Gregarina</taxon>
    </lineage>
</organism>
<evidence type="ECO:0000313" key="9">
    <source>
        <dbReference type="EMBL" id="EZG58465.1"/>
    </source>
</evidence>
<evidence type="ECO:0000256" key="2">
    <source>
        <dbReference type="ARBA" id="ARBA00013081"/>
    </source>
</evidence>
<feature type="domain" description="FCP1 homology" evidence="8">
    <location>
        <begin position="90"/>
        <end position="407"/>
    </location>
</feature>
<evidence type="ECO:0000313" key="10">
    <source>
        <dbReference type="Proteomes" id="UP000019763"/>
    </source>
</evidence>
<protein>
    <recommendedName>
        <fullName evidence="2">protein-serine/threonine phosphatase</fullName>
        <ecNumber evidence="2">3.1.3.16</ecNumber>
    </recommendedName>
</protein>
<dbReference type="PANTHER" id="PTHR23081:SF36">
    <property type="entry name" value="RNA POLYMERASE II SUBUNIT A C-TERMINAL DOMAIN PHOSPHATASE"/>
    <property type="match status" value="1"/>
</dbReference>
<dbReference type="Pfam" id="PF03031">
    <property type="entry name" value="NIF"/>
    <property type="match status" value="1"/>
</dbReference>
<dbReference type="InterPro" id="IPR036412">
    <property type="entry name" value="HAD-like_sf"/>
</dbReference>
<evidence type="ECO:0000256" key="1">
    <source>
        <dbReference type="ARBA" id="ARBA00004123"/>
    </source>
</evidence>
<comment type="catalytic activity">
    <reaction evidence="6">
        <text>O-phospho-L-threonyl-[protein] + H2O = L-threonyl-[protein] + phosphate</text>
        <dbReference type="Rhea" id="RHEA:47004"/>
        <dbReference type="Rhea" id="RHEA-COMP:11060"/>
        <dbReference type="Rhea" id="RHEA-COMP:11605"/>
        <dbReference type="ChEBI" id="CHEBI:15377"/>
        <dbReference type="ChEBI" id="CHEBI:30013"/>
        <dbReference type="ChEBI" id="CHEBI:43474"/>
        <dbReference type="ChEBI" id="CHEBI:61977"/>
        <dbReference type="EC" id="3.1.3.16"/>
    </reaction>
</comment>
<comment type="caution">
    <text evidence="9">The sequence shown here is derived from an EMBL/GenBank/DDBJ whole genome shotgun (WGS) entry which is preliminary data.</text>
</comment>
<evidence type="ECO:0000256" key="6">
    <source>
        <dbReference type="ARBA" id="ARBA00048336"/>
    </source>
</evidence>
<evidence type="ECO:0000259" key="8">
    <source>
        <dbReference type="PROSITE" id="PS50969"/>
    </source>
</evidence>
<dbReference type="PANTHER" id="PTHR23081">
    <property type="entry name" value="RNA POLYMERASE II CTD PHOSPHATASE"/>
    <property type="match status" value="1"/>
</dbReference>
<keyword evidence="4" id="KW-0539">Nucleus</keyword>
<dbReference type="GO" id="GO:0005634">
    <property type="term" value="C:nucleus"/>
    <property type="evidence" value="ECO:0007669"/>
    <property type="project" value="UniProtKB-SubCell"/>
</dbReference>
<dbReference type="GO" id="GO:0008420">
    <property type="term" value="F:RNA polymerase II CTD heptapeptide repeat phosphatase activity"/>
    <property type="evidence" value="ECO:0007669"/>
    <property type="project" value="InterPro"/>
</dbReference>
<dbReference type="SUPFAM" id="SSF56784">
    <property type="entry name" value="HAD-like"/>
    <property type="match status" value="1"/>
</dbReference>
<comment type="catalytic activity">
    <reaction evidence="5">
        <text>O-phospho-L-seryl-[protein] + H2O = L-seryl-[protein] + phosphate</text>
        <dbReference type="Rhea" id="RHEA:20629"/>
        <dbReference type="Rhea" id="RHEA-COMP:9863"/>
        <dbReference type="Rhea" id="RHEA-COMP:11604"/>
        <dbReference type="ChEBI" id="CHEBI:15377"/>
        <dbReference type="ChEBI" id="CHEBI:29999"/>
        <dbReference type="ChEBI" id="CHEBI:43474"/>
        <dbReference type="ChEBI" id="CHEBI:83421"/>
        <dbReference type="EC" id="3.1.3.16"/>
    </reaction>
</comment>
<keyword evidence="10" id="KW-1185">Reference proteome</keyword>
<dbReference type="Proteomes" id="UP000019763">
    <property type="component" value="Unassembled WGS sequence"/>
</dbReference>
<evidence type="ECO:0000256" key="7">
    <source>
        <dbReference type="SAM" id="MobiDB-lite"/>
    </source>
</evidence>
<dbReference type="OrthoDB" id="10249888at2759"/>
<dbReference type="SMART" id="SM00577">
    <property type="entry name" value="CPDc"/>
    <property type="match status" value="1"/>
</dbReference>
<evidence type="ECO:0000256" key="5">
    <source>
        <dbReference type="ARBA" id="ARBA00047761"/>
    </source>
</evidence>
<dbReference type="EMBL" id="AFNH02000709">
    <property type="protein sequence ID" value="EZG58465.1"/>
    <property type="molecule type" value="Genomic_DNA"/>
</dbReference>
<dbReference type="EC" id="3.1.3.16" evidence="2"/>